<evidence type="ECO:0000313" key="5">
    <source>
        <dbReference type="Proteomes" id="UP001064489"/>
    </source>
</evidence>
<gene>
    <name evidence="4" type="ORF">LWI28_004493</name>
</gene>
<accession>A0AAD5IHC2</accession>
<dbReference type="PROSITE" id="PS00018">
    <property type="entry name" value="EF_HAND_1"/>
    <property type="match status" value="1"/>
</dbReference>
<dbReference type="SMART" id="SM00054">
    <property type="entry name" value="EFh"/>
    <property type="match status" value="1"/>
</dbReference>
<keyword evidence="5" id="KW-1185">Reference proteome</keyword>
<evidence type="ECO:0000256" key="2">
    <source>
        <dbReference type="ARBA" id="ARBA00022837"/>
    </source>
</evidence>
<reference evidence="4" key="2">
    <citation type="submission" date="2023-02" db="EMBL/GenBank/DDBJ databases">
        <authorList>
            <person name="Swenson N.G."/>
            <person name="Wegrzyn J.L."/>
            <person name="Mcevoy S.L."/>
        </authorList>
    </citation>
    <scope>NUCLEOTIDE SEQUENCE</scope>
    <source>
        <strain evidence="4">91603</strain>
        <tissue evidence="4">Leaf</tissue>
    </source>
</reference>
<comment type="caution">
    <text evidence="4">The sequence shown here is derived from an EMBL/GenBank/DDBJ whole genome shotgun (WGS) entry which is preliminary data.</text>
</comment>
<dbReference type="GO" id="GO:0005509">
    <property type="term" value="F:calcium ion binding"/>
    <property type="evidence" value="ECO:0007669"/>
    <property type="project" value="InterPro"/>
</dbReference>
<feature type="domain" description="EF-hand" evidence="3">
    <location>
        <begin position="12"/>
        <end position="47"/>
    </location>
</feature>
<dbReference type="AlphaFoldDB" id="A0AAD5IHC2"/>
<proteinExistence type="predicted"/>
<dbReference type="CDD" id="cd00051">
    <property type="entry name" value="EFh"/>
    <property type="match status" value="1"/>
</dbReference>
<keyword evidence="1" id="KW-0677">Repeat</keyword>
<dbReference type="Proteomes" id="UP001064489">
    <property type="component" value="Chromosome 10"/>
</dbReference>
<name>A0AAD5IHC2_ACENE</name>
<dbReference type="InterPro" id="IPR050145">
    <property type="entry name" value="Centrin_CML-like"/>
</dbReference>
<dbReference type="InterPro" id="IPR011992">
    <property type="entry name" value="EF-hand-dom_pair"/>
</dbReference>
<evidence type="ECO:0000256" key="1">
    <source>
        <dbReference type="ARBA" id="ARBA00022737"/>
    </source>
</evidence>
<dbReference type="InterPro" id="IPR002048">
    <property type="entry name" value="EF_hand_dom"/>
</dbReference>
<sequence>MRCVEVHPNQEMTVDEFKAWLRRYDSNSDGQISQDELKEALHGLRSWFPWWKARQGMKEADSNHDGLINSPKEMEKLIHFVQQRLHLKIHDW</sequence>
<dbReference type="PROSITE" id="PS50222">
    <property type="entry name" value="EF_HAND_2"/>
    <property type="match status" value="1"/>
</dbReference>
<protein>
    <recommendedName>
        <fullName evidence="3">EF-hand domain-containing protein</fullName>
    </recommendedName>
</protein>
<reference evidence="4" key="1">
    <citation type="journal article" date="2022" name="Plant J.">
        <title>Strategies of tolerance reflected in two North American maple genomes.</title>
        <authorList>
            <person name="McEvoy S.L."/>
            <person name="Sezen U.U."/>
            <person name="Trouern-Trend A."/>
            <person name="McMahon S.M."/>
            <person name="Schaberg P.G."/>
            <person name="Yang J."/>
            <person name="Wegrzyn J.L."/>
            <person name="Swenson N.G."/>
        </authorList>
    </citation>
    <scope>NUCLEOTIDE SEQUENCE</scope>
    <source>
        <strain evidence="4">91603</strain>
    </source>
</reference>
<dbReference type="SUPFAM" id="SSF47473">
    <property type="entry name" value="EF-hand"/>
    <property type="match status" value="1"/>
</dbReference>
<dbReference type="EMBL" id="JAJSOW010000105">
    <property type="protein sequence ID" value="KAI9164920.1"/>
    <property type="molecule type" value="Genomic_DNA"/>
</dbReference>
<keyword evidence="2" id="KW-0106">Calcium</keyword>
<evidence type="ECO:0000259" key="3">
    <source>
        <dbReference type="PROSITE" id="PS50222"/>
    </source>
</evidence>
<dbReference type="PANTHER" id="PTHR23050">
    <property type="entry name" value="CALCIUM BINDING PROTEIN"/>
    <property type="match status" value="1"/>
</dbReference>
<dbReference type="Pfam" id="PF13202">
    <property type="entry name" value="EF-hand_5"/>
    <property type="match status" value="1"/>
</dbReference>
<dbReference type="Gene3D" id="1.10.238.10">
    <property type="entry name" value="EF-hand"/>
    <property type="match status" value="1"/>
</dbReference>
<dbReference type="InterPro" id="IPR018247">
    <property type="entry name" value="EF_Hand_1_Ca_BS"/>
</dbReference>
<evidence type="ECO:0000313" key="4">
    <source>
        <dbReference type="EMBL" id="KAI9164920.1"/>
    </source>
</evidence>
<organism evidence="4 5">
    <name type="scientific">Acer negundo</name>
    <name type="common">Box elder</name>
    <dbReference type="NCBI Taxonomy" id="4023"/>
    <lineage>
        <taxon>Eukaryota</taxon>
        <taxon>Viridiplantae</taxon>
        <taxon>Streptophyta</taxon>
        <taxon>Embryophyta</taxon>
        <taxon>Tracheophyta</taxon>
        <taxon>Spermatophyta</taxon>
        <taxon>Magnoliopsida</taxon>
        <taxon>eudicotyledons</taxon>
        <taxon>Gunneridae</taxon>
        <taxon>Pentapetalae</taxon>
        <taxon>rosids</taxon>
        <taxon>malvids</taxon>
        <taxon>Sapindales</taxon>
        <taxon>Sapindaceae</taxon>
        <taxon>Hippocastanoideae</taxon>
        <taxon>Acereae</taxon>
        <taxon>Acer</taxon>
    </lineage>
</organism>